<protein>
    <submittedName>
        <fullName evidence="2">Uncharacterized protein (DUF2132 family)</fullName>
    </submittedName>
</protein>
<dbReference type="Pfam" id="PF09905">
    <property type="entry name" value="VF530"/>
    <property type="match status" value="1"/>
</dbReference>
<feature type="compositionally biased region" description="Polar residues" evidence="1">
    <location>
        <begin position="18"/>
        <end position="28"/>
    </location>
</feature>
<name>A0A840QYX2_9GAMM</name>
<proteinExistence type="predicted"/>
<organism evidence="2 3">
    <name type="scientific">Zhongshania antarctica</name>
    <dbReference type="NCBI Taxonomy" id="641702"/>
    <lineage>
        <taxon>Bacteria</taxon>
        <taxon>Pseudomonadati</taxon>
        <taxon>Pseudomonadota</taxon>
        <taxon>Gammaproteobacteria</taxon>
        <taxon>Cellvibrionales</taxon>
        <taxon>Spongiibacteraceae</taxon>
        <taxon>Zhongshania</taxon>
    </lineage>
</organism>
<sequence>MSLTIRKRLTPTAMTEKAANTSATQKASPTAKDPMHGMTLEMILVQLEQQFGWEELGRRIKIKCFTDNPSVASSLKFLRRTPWARQKVEALYIRSQRSPRKA</sequence>
<evidence type="ECO:0000313" key="2">
    <source>
        <dbReference type="EMBL" id="MBB5185969.1"/>
    </source>
</evidence>
<dbReference type="Gene3D" id="1.10.720.30">
    <property type="entry name" value="SAP domain"/>
    <property type="match status" value="1"/>
</dbReference>
<dbReference type="GO" id="GO:0003677">
    <property type="term" value="F:DNA binding"/>
    <property type="evidence" value="ECO:0007669"/>
    <property type="project" value="InterPro"/>
</dbReference>
<dbReference type="EMBL" id="JACHHW010000001">
    <property type="protein sequence ID" value="MBB5185969.1"/>
    <property type="molecule type" value="Genomic_DNA"/>
</dbReference>
<evidence type="ECO:0000313" key="3">
    <source>
        <dbReference type="Proteomes" id="UP000536640"/>
    </source>
</evidence>
<dbReference type="InterPro" id="IPR036361">
    <property type="entry name" value="SAP_dom_sf"/>
</dbReference>
<dbReference type="Proteomes" id="UP000536640">
    <property type="component" value="Unassembled WGS sequence"/>
</dbReference>
<dbReference type="AlphaFoldDB" id="A0A840QYX2"/>
<evidence type="ECO:0000256" key="1">
    <source>
        <dbReference type="SAM" id="MobiDB-lite"/>
    </source>
</evidence>
<keyword evidence="3" id="KW-1185">Reference proteome</keyword>
<comment type="caution">
    <text evidence="2">The sequence shown here is derived from an EMBL/GenBank/DDBJ whole genome shotgun (WGS) entry which is preliminary data.</text>
</comment>
<feature type="region of interest" description="Disordered" evidence="1">
    <location>
        <begin position="1"/>
        <end position="35"/>
    </location>
</feature>
<reference evidence="2 3" key="1">
    <citation type="submission" date="2020-08" db="EMBL/GenBank/DDBJ databases">
        <title>Genomic Encyclopedia of Type Strains, Phase IV (KMG-IV): sequencing the most valuable type-strain genomes for metagenomic binning, comparative biology and taxonomic classification.</title>
        <authorList>
            <person name="Goeker M."/>
        </authorList>
    </citation>
    <scope>NUCLEOTIDE SEQUENCE [LARGE SCALE GENOMIC DNA]</scope>
    <source>
        <strain evidence="2 3">DSM 25701</strain>
    </source>
</reference>
<gene>
    <name evidence="2" type="ORF">HNQ57_000228</name>
</gene>
<accession>A0A840QYX2</accession>
<dbReference type="InterPro" id="IPR018668">
    <property type="entry name" value="DNA-binding_VF530-like"/>
</dbReference>